<dbReference type="AlphaFoldDB" id="A0A2T4UHE5"/>
<organism evidence="5 6">
    <name type="scientific">Paraconexibacter algicola</name>
    <dbReference type="NCBI Taxonomy" id="2133960"/>
    <lineage>
        <taxon>Bacteria</taxon>
        <taxon>Bacillati</taxon>
        <taxon>Actinomycetota</taxon>
        <taxon>Thermoleophilia</taxon>
        <taxon>Solirubrobacterales</taxon>
        <taxon>Paraconexibacteraceae</taxon>
        <taxon>Paraconexibacter</taxon>
    </lineage>
</organism>
<dbReference type="Pfam" id="PF00005">
    <property type="entry name" value="ABC_tran"/>
    <property type="match status" value="2"/>
</dbReference>
<dbReference type="RefSeq" id="WP_107567066.1">
    <property type="nucleotide sequence ID" value="NZ_PYYB01000001.1"/>
</dbReference>
<dbReference type="Proteomes" id="UP000240739">
    <property type="component" value="Unassembled WGS sequence"/>
</dbReference>
<evidence type="ECO:0000313" key="5">
    <source>
        <dbReference type="EMBL" id="PTL58629.1"/>
    </source>
</evidence>
<gene>
    <name evidence="5" type="ORF">C7Y72_02655</name>
</gene>
<dbReference type="InterPro" id="IPR003593">
    <property type="entry name" value="AAA+_ATPase"/>
</dbReference>
<evidence type="ECO:0000256" key="2">
    <source>
        <dbReference type="ARBA" id="ARBA00022741"/>
    </source>
</evidence>
<dbReference type="InterPro" id="IPR027417">
    <property type="entry name" value="P-loop_NTPase"/>
</dbReference>
<reference evidence="5 6" key="1">
    <citation type="submission" date="2018-03" db="EMBL/GenBank/DDBJ databases">
        <title>Aquarubrobacter algicola gen. nov., sp. nov., a novel actinobacterium isolated from shallow eutrophic lake during the end of cyanobacterial harmful algal blooms.</title>
        <authorList>
            <person name="Chun S.J."/>
        </authorList>
    </citation>
    <scope>NUCLEOTIDE SEQUENCE [LARGE SCALE GENOMIC DNA]</scope>
    <source>
        <strain evidence="5 6">Seoho-28</strain>
    </source>
</reference>
<dbReference type="GO" id="GO:0016887">
    <property type="term" value="F:ATP hydrolysis activity"/>
    <property type="evidence" value="ECO:0007669"/>
    <property type="project" value="InterPro"/>
</dbReference>
<dbReference type="PROSITE" id="PS50893">
    <property type="entry name" value="ABC_TRANSPORTER_2"/>
    <property type="match status" value="2"/>
</dbReference>
<evidence type="ECO:0000259" key="4">
    <source>
        <dbReference type="PROSITE" id="PS50893"/>
    </source>
</evidence>
<evidence type="ECO:0000256" key="1">
    <source>
        <dbReference type="ARBA" id="ARBA00022737"/>
    </source>
</evidence>
<dbReference type="PANTHER" id="PTHR19211">
    <property type="entry name" value="ATP-BINDING TRANSPORT PROTEIN-RELATED"/>
    <property type="match status" value="1"/>
</dbReference>
<feature type="domain" description="ABC transporter" evidence="4">
    <location>
        <begin position="325"/>
        <end position="539"/>
    </location>
</feature>
<dbReference type="Gene3D" id="3.40.50.300">
    <property type="entry name" value="P-loop containing nucleotide triphosphate hydrolases"/>
    <property type="match status" value="2"/>
</dbReference>
<protein>
    <submittedName>
        <fullName evidence="5">ABC transporter ATP-binding protein</fullName>
    </submittedName>
</protein>
<accession>A0A2T4UHE5</accession>
<dbReference type="SMART" id="SM00382">
    <property type="entry name" value="AAA"/>
    <property type="match status" value="2"/>
</dbReference>
<dbReference type="GO" id="GO:0005524">
    <property type="term" value="F:ATP binding"/>
    <property type="evidence" value="ECO:0007669"/>
    <property type="project" value="UniProtKB-KW"/>
</dbReference>
<dbReference type="SUPFAM" id="SSF52540">
    <property type="entry name" value="P-loop containing nucleoside triphosphate hydrolases"/>
    <property type="match status" value="2"/>
</dbReference>
<keyword evidence="1" id="KW-0677">Repeat</keyword>
<keyword evidence="2" id="KW-0547">Nucleotide-binding</keyword>
<dbReference type="EMBL" id="PYYB01000001">
    <property type="protein sequence ID" value="PTL58629.1"/>
    <property type="molecule type" value="Genomic_DNA"/>
</dbReference>
<sequence length="540" mass="58116">MSHLHVTDLAYAHPGGDLLFSGASFRLKPGQHAALVGANGVGKTTLLKVVAGVLAADGGEVAAGGRIAMMPQDVGVGDEDRTVRELLLSVADAPLRDAGTRMAQHELETTDPDPEAAARAGMAFAEAIDDWGRGGGYELEAQWDAACRRVVGAGLSEVGDRPAVTLSGGERKRLVLDLLLASDAAIVLLDEPDNFLDIPGKRALEAAVRGSRKTILMISHDREVLSAAVDSIVTLEAGGAWVHGDAYGTYPEAREARRRRMGDRLKQWKEEERRLRDYVRILKERARYSPDFAKKADAAETRWKRFVDAGPPPAPAVDHAITVRLRGGDSARRVLDLRALGIDDLMRPLTDEVHFGERVGLIGPNGSGKTHLVRLIAGEDVPHSGALVQGPRVSVGVFSQLNARTDFAGRTCLEIVHERTADHQRAMGALARYGLVDAHDRAYDVLSGGQKARLEILCLELEGHNLLLLDEPTDNLDIDSCAALEQALEGFEGTVVAVSHDRAFLRGLDRFWLLGHDGRVRALGSPDEAIAALEQGVGAR</sequence>
<name>A0A2T4UHE5_9ACTN</name>
<dbReference type="InterPro" id="IPR050611">
    <property type="entry name" value="ABCF"/>
</dbReference>
<keyword evidence="3 5" id="KW-0067">ATP-binding</keyword>
<comment type="caution">
    <text evidence="5">The sequence shown here is derived from an EMBL/GenBank/DDBJ whole genome shotgun (WGS) entry which is preliminary data.</text>
</comment>
<evidence type="ECO:0000256" key="3">
    <source>
        <dbReference type="ARBA" id="ARBA00022840"/>
    </source>
</evidence>
<dbReference type="CDD" id="cd03221">
    <property type="entry name" value="ABCF_EF-3"/>
    <property type="match status" value="1"/>
</dbReference>
<dbReference type="OrthoDB" id="3207002at2"/>
<proteinExistence type="predicted"/>
<dbReference type="InterPro" id="IPR003439">
    <property type="entry name" value="ABC_transporter-like_ATP-bd"/>
</dbReference>
<keyword evidence="6" id="KW-1185">Reference proteome</keyword>
<evidence type="ECO:0000313" key="6">
    <source>
        <dbReference type="Proteomes" id="UP000240739"/>
    </source>
</evidence>
<dbReference type="PANTHER" id="PTHR19211:SF69">
    <property type="entry name" value="ATP-BINDING PROTEIN UUP"/>
    <property type="match status" value="1"/>
</dbReference>
<feature type="domain" description="ABC transporter" evidence="4">
    <location>
        <begin position="4"/>
        <end position="262"/>
    </location>
</feature>